<dbReference type="Gene3D" id="1.20.58.80">
    <property type="entry name" value="Phosphotransferase system, lactose/cellobiose-type IIA subunit"/>
    <property type="match status" value="1"/>
</dbReference>
<dbReference type="GO" id="GO:0043162">
    <property type="term" value="P:ubiquitin-dependent protein catabolic process via the multivesicular body sorting pathway"/>
    <property type="evidence" value="ECO:0000318"/>
    <property type="project" value="GO_Central"/>
</dbReference>
<dbReference type="SUPFAM" id="SSF52540">
    <property type="entry name" value="P-loop containing nucleoside triphosphate hydrolases"/>
    <property type="match status" value="1"/>
</dbReference>
<dbReference type="CDD" id="cd02678">
    <property type="entry name" value="MIT_VPS4"/>
    <property type="match status" value="1"/>
</dbReference>
<dbReference type="FunFam" id="1.10.8.60:FF:000015">
    <property type="entry name" value="vacuolar protein sorting-associated protein 4A"/>
    <property type="match status" value="1"/>
</dbReference>
<dbReference type="SMART" id="SM00745">
    <property type="entry name" value="MIT"/>
    <property type="match status" value="1"/>
</dbReference>
<dbReference type="Gramene" id="EFJ10867">
    <property type="protein sequence ID" value="EFJ10867"/>
    <property type="gene ID" value="SELMODRAFT_426754"/>
</dbReference>
<dbReference type="GO" id="GO:0007033">
    <property type="term" value="P:vacuole organization"/>
    <property type="evidence" value="ECO:0000318"/>
    <property type="project" value="GO_Central"/>
</dbReference>
<dbReference type="Gene3D" id="3.40.50.300">
    <property type="entry name" value="P-loop containing nucleotide triphosphate hydrolases"/>
    <property type="match status" value="1"/>
</dbReference>
<dbReference type="SMART" id="SM00382">
    <property type="entry name" value="AAA"/>
    <property type="match status" value="1"/>
</dbReference>
<dbReference type="GO" id="GO:0005524">
    <property type="term" value="F:ATP binding"/>
    <property type="evidence" value="ECO:0007669"/>
    <property type="project" value="UniProtKB-KW"/>
</dbReference>
<dbReference type="GO" id="GO:0016887">
    <property type="term" value="F:ATP hydrolysis activity"/>
    <property type="evidence" value="ECO:0000318"/>
    <property type="project" value="GO_Central"/>
</dbReference>
<dbReference type="CDD" id="cd19521">
    <property type="entry name" value="RecA-like_VPS4"/>
    <property type="match status" value="1"/>
</dbReference>
<evidence type="ECO:0000256" key="8">
    <source>
        <dbReference type="SAM" id="MobiDB-lite"/>
    </source>
</evidence>
<dbReference type="PANTHER" id="PTHR23074">
    <property type="entry name" value="AAA DOMAIN-CONTAINING"/>
    <property type="match status" value="1"/>
</dbReference>
<dbReference type="GO" id="GO:0005737">
    <property type="term" value="C:cytoplasm"/>
    <property type="evidence" value="ECO:0000318"/>
    <property type="project" value="GO_Central"/>
</dbReference>
<dbReference type="HOGENOM" id="CLU_000688_21_2_1"/>
<dbReference type="InterPro" id="IPR041569">
    <property type="entry name" value="AAA_lid_3"/>
</dbReference>
<feature type="compositionally biased region" description="Gly residues" evidence="8">
    <location>
        <begin position="76"/>
        <end position="90"/>
    </location>
</feature>
<reference evidence="11 12" key="1">
    <citation type="journal article" date="2011" name="Science">
        <title>The Selaginella genome identifies genetic changes associated with the evolution of vascular plants.</title>
        <authorList>
            <person name="Banks J.A."/>
            <person name="Nishiyama T."/>
            <person name="Hasebe M."/>
            <person name="Bowman J.L."/>
            <person name="Gribskov M."/>
            <person name="dePamphilis C."/>
            <person name="Albert V.A."/>
            <person name="Aono N."/>
            <person name="Aoyama T."/>
            <person name="Ambrose B.A."/>
            <person name="Ashton N.W."/>
            <person name="Axtell M.J."/>
            <person name="Barker E."/>
            <person name="Barker M.S."/>
            <person name="Bennetzen J.L."/>
            <person name="Bonawitz N.D."/>
            <person name="Chapple C."/>
            <person name="Cheng C."/>
            <person name="Correa L.G."/>
            <person name="Dacre M."/>
            <person name="DeBarry J."/>
            <person name="Dreyer I."/>
            <person name="Elias M."/>
            <person name="Engstrom E.M."/>
            <person name="Estelle M."/>
            <person name="Feng L."/>
            <person name="Finet C."/>
            <person name="Floyd S.K."/>
            <person name="Frommer W.B."/>
            <person name="Fujita T."/>
            <person name="Gramzow L."/>
            <person name="Gutensohn M."/>
            <person name="Harholt J."/>
            <person name="Hattori M."/>
            <person name="Heyl A."/>
            <person name="Hirai T."/>
            <person name="Hiwatashi Y."/>
            <person name="Ishikawa M."/>
            <person name="Iwata M."/>
            <person name="Karol K.G."/>
            <person name="Koehler B."/>
            <person name="Kolukisaoglu U."/>
            <person name="Kubo M."/>
            <person name="Kurata T."/>
            <person name="Lalonde S."/>
            <person name="Li K."/>
            <person name="Li Y."/>
            <person name="Litt A."/>
            <person name="Lyons E."/>
            <person name="Manning G."/>
            <person name="Maruyama T."/>
            <person name="Michael T.P."/>
            <person name="Mikami K."/>
            <person name="Miyazaki S."/>
            <person name="Morinaga S."/>
            <person name="Murata T."/>
            <person name="Mueller-Roeber B."/>
            <person name="Nelson D.R."/>
            <person name="Obara M."/>
            <person name="Oguri Y."/>
            <person name="Olmstead R.G."/>
            <person name="Onodera N."/>
            <person name="Petersen B.L."/>
            <person name="Pils B."/>
            <person name="Prigge M."/>
            <person name="Rensing S.A."/>
            <person name="Riano-Pachon D.M."/>
            <person name="Roberts A.W."/>
            <person name="Sato Y."/>
            <person name="Scheller H.V."/>
            <person name="Schulz B."/>
            <person name="Schulz C."/>
            <person name="Shakirov E.V."/>
            <person name="Shibagaki N."/>
            <person name="Shinohara N."/>
            <person name="Shippen D.E."/>
            <person name="Soerensen I."/>
            <person name="Sotooka R."/>
            <person name="Sugimoto N."/>
            <person name="Sugita M."/>
            <person name="Sumikawa N."/>
            <person name="Tanurdzic M."/>
            <person name="Theissen G."/>
            <person name="Ulvskov P."/>
            <person name="Wakazuki S."/>
            <person name="Weng J.K."/>
            <person name="Willats W.W."/>
            <person name="Wipf D."/>
            <person name="Wolf P.G."/>
            <person name="Yang L."/>
            <person name="Zimmer A.D."/>
            <person name="Zhu Q."/>
            <person name="Mitros T."/>
            <person name="Hellsten U."/>
            <person name="Loque D."/>
            <person name="Otillar R."/>
            <person name="Salamov A."/>
            <person name="Schmutz J."/>
            <person name="Shapiro H."/>
            <person name="Lindquist E."/>
            <person name="Lucas S."/>
            <person name="Rokhsar D."/>
            <person name="Grigoriev I.V."/>
        </authorList>
    </citation>
    <scope>NUCLEOTIDE SEQUENCE [LARGE SCALE GENOMIC DNA]</scope>
</reference>
<feature type="domain" description="AAA+ ATPase" evidence="9">
    <location>
        <begin position="166"/>
        <end position="302"/>
    </location>
</feature>
<dbReference type="Pfam" id="PF04212">
    <property type="entry name" value="MIT"/>
    <property type="match status" value="1"/>
</dbReference>
<evidence type="ECO:0000259" key="10">
    <source>
        <dbReference type="SMART" id="SM00745"/>
    </source>
</evidence>
<keyword evidence="4" id="KW-0967">Endosome</keyword>
<dbReference type="Pfam" id="PF09336">
    <property type="entry name" value="Vps4_C"/>
    <property type="match status" value="1"/>
</dbReference>
<dbReference type="PROSITE" id="PS00674">
    <property type="entry name" value="AAA"/>
    <property type="match status" value="1"/>
</dbReference>
<dbReference type="GO" id="GO:0005768">
    <property type="term" value="C:endosome"/>
    <property type="evidence" value="ECO:0000318"/>
    <property type="project" value="GO_Central"/>
</dbReference>
<dbReference type="OrthoDB" id="29072at2759"/>
<evidence type="ECO:0000256" key="2">
    <source>
        <dbReference type="ARBA" id="ARBA00006914"/>
    </source>
</evidence>
<dbReference type="FunFam" id="3.40.50.300:FF:000043">
    <property type="entry name" value="Vacuolar protein sorting-associated protein 4"/>
    <property type="match status" value="1"/>
</dbReference>
<dbReference type="FunFam" id="1.20.58.80:FF:000007">
    <property type="entry name" value="Suppressor of K+ transport growth defect 1"/>
    <property type="match status" value="1"/>
</dbReference>
<protein>
    <submittedName>
        <fullName evidence="11">Uncharacterized protein</fullName>
    </submittedName>
</protein>
<evidence type="ECO:0000256" key="7">
    <source>
        <dbReference type="RuleBase" id="RU003651"/>
    </source>
</evidence>
<feature type="region of interest" description="Disordered" evidence="8">
    <location>
        <begin position="74"/>
        <end position="114"/>
    </location>
</feature>
<keyword evidence="3 7" id="KW-0547">Nucleotide-binding</keyword>
<dbReference type="GO" id="GO:0010008">
    <property type="term" value="C:endosome membrane"/>
    <property type="evidence" value="ECO:0007669"/>
    <property type="project" value="UniProtKB-SubCell"/>
</dbReference>
<comment type="subcellular location">
    <subcellularLocation>
        <location evidence="1">Endosome membrane</location>
        <topology evidence="1">Peripheral membrane protein</topology>
    </subcellularLocation>
</comment>
<accession>D8SXD8</accession>
<dbReference type="PANTHER" id="PTHR23074:SF83">
    <property type="entry name" value="VACUOLAR PROTEIN SORTING-ASSOCIATED PROTEIN 4A"/>
    <property type="match status" value="1"/>
</dbReference>
<dbReference type="InterPro" id="IPR027417">
    <property type="entry name" value="P-loop_NTPase"/>
</dbReference>
<dbReference type="eggNOG" id="KOG0739">
    <property type="taxonomic scope" value="Eukaryota"/>
</dbReference>
<dbReference type="Gene3D" id="1.10.8.60">
    <property type="match status" value="1"/>
</dbReference>
<keyword evidence="12" id="KW-1185">Reference proteome</keyword>
<organism evidence="12">
    <name type="scientific">Selaginella moellendorffii</name>
    <name type="common">Spikemoss</name>
    <dbReference type="NCBI Taxonomy" id="88036"/>
    <lineage>
        <taxon>Eukaryota</taxon>
        <taxon>Viridiplantae</taxon>
        <taxon>Streptophyta</taxon>
        <taxon>Embryophyta</taxon>
        <taxon>Tracheophyta</taxon>
        <taxon>Lycopodiopsida</taxon>
        <taxon>Selaginellales</taxon>
        <taxon>Selaginellaceae</taxon>
        <taxon>Selaginella</taxon>
    </lineage>
</organism>
<dbReference type="SUPFAM" id="SSF116846">
    <property type="entry name" value="MIT domain"/>
    <property type="match status" value="1"/>
</dbReference>
<feature type="domain" description="MIT" evidence="10">
    <location>
        <begin position="2"/>
        <end position="79"/>
    </location>
</feature>
<evidence type="ECO:0000256" key="4">
    <source>
        <dbReference type="ARBA" id="ARBA00022753"/>
    </source>
</evidence>
<gene>
    <name evidence="11" type="ORF">SELMODRAFT_426754</name>
</gene>
<evidence type="ECO:0000259" key="9">
    <source>
        <dbReference type="SMART" id="SM00382"/>
    </source>
</evidence>
<dbReference type="GO" id="GO:0090611">
    <property type="term" value="P:ubiquitin-independent protein catabolic process via the multivesicular body sorting pathway"/>
    <property type="evidence" value="ECO:0000318"/>
    <property type="project" value="GO_Central"/>
</dbReference>
<dbReference type="InterPro" id="IPR003959">
    <property type="entry name" value="ATPase_AAA_core"/>
</dbReference>
<evidence type="ECO:0000313" key="11">
    <source>
        <dbReference type="EMBL" id="EFJ10867.1"/>
    </source>
</evidence>
<dbReference type="AlphaFoldDB" id="D8SXD8"/>
<keyword evidence="5 7" id="KW-0067">ATP-binding</keyword>
<dbReference type="FunCoup" id="D8SXD8">
    <property type="interactions" value="5159"/>
</dbReference>
<proteinExistence type="inferred from homology"/>
<dbReference type="InterPro" id="IPR036181">
    <property type="entry name" value="MIT_dom_sf"/>
</dbReference>
<dbReference type="InterPro" id="IPR003593">
    <property type="entry name" value="AAA+_ATPase"/>
</dbReference>
<dbReference type="STRING" id="88036.D8SXD8"/>
<dbReference type="GO" id="GO:0016197">
    <property type="term" value="P:endosomal transport"/>
    <property type="evidence" value="ECO:0000318"/>
    <property type="project" value="GO_Central"/>
</dbReference>
<name>D8SXD8_SELML</name>
<dbReference type="Pfam" id="PF00004">
    <property type="entry name" value="AAA"/>
    <property type="match status" value="1"/>
</dbReference>
<evidence type="ECO:0000256" key="6">
    <source>
        <dbReference type="ARBA" id="ARBA00023136"/>
    </source>
</evidence>
<comment type="similarity">
    <text evidence="2 7">Belongs to the AAA ATPase family.</text>
</comment>
<evidence type="ECO:0000256" key="1">
    <source>
        <dbReference type="ARBA" id="ARBA00004481"/>
    </source>
</evidence>
<dbReference type="Proteomes" id="UP000001514">
    <property type="component" value="Unassembled WGS sequence"/>
</dbReference>
<dbReference type="Pfam" id="PF17862">
    <property type="entry name" value="AAA_lid_3"/>
    <property type="match status" value="1"/>
</dbReference>
<keyword evidence="6" id="KW-0472">Membrane</keyword>
<dbReference type="InterPro" id="IPR050304">
    <property type="entry name" value="MT-severing_AAA_ATPase"/>
</dbReference>
<sequence>MYSNFKEQAIEYVKQAVVEDNAGNYAKAFPLYMNALEYFKTHLKYEKNPKIKEAITQKFTEYLRRAEEIRAVIDDGGPGGGGAAPNGGDAGLATKAKSSKKGGDDGDGEDPEQAKLRSGLNSAIIREKPDVKWSDVAGLESAKQALQEAVILPVKFPQFFTGKRRPWRAFLLYGPPGTGKSYLAKAVATEADSTFYSISSSDLVSKWMGESEKLVANLFQMARDSAPSIIFIDEIDSLCGQRGEGNESEASRRIKTELLVQMQGVGNNDQKVLVLAATNTPYSLDHAVRRRFDKRIYIPLPDLKARQHMFKVHLGDTPSNLSERDFEDLAKRTEGFSGSDIAVCVKDVLFEPVRKTQDAMHFKRLKTSEGEFLVPCAPLTPGAIQTTMQELATKGLAAQILPPPISKADFDKVLARQRPTVSKDDLEIHEKFTKEFGEEG</sequence>
<evidence type="ECO:0000313" key="12">
    <source>
        <dbReference type="Proteomes" id="UP000001514"/>
    </source>
</evidence>
<dbReference type="InterPro" id="IPR015415">
    <property type="entry name" value="Spast_Vps4_C"/>
</dbReference>
<dbReference type="InParanoid" id="D8SXD8"/>
<dbReference type="EMBL" id="GL377651">
    <property type="protein sequence ID" value="EFJ10867.1"/>
    <property type="molecule type" value="Genomic_DNA"/>
</dbReference>
<dbReference type="InterPro" id="IPR003960">
    <property type="entry name" value="ATPase_AAA_CS"/>
</dbReference>
<evidence type="ECO:0000256" key="3">
    <source>
        <dbReference type="ARBA" id="ARBA00022741"/>
    </source>
</evidence>
<evidence type="ECO:0000256" key="5">
    <source>
        <dbReference type="ARBA" id="ARBA00022840"/>
    </source>
</evidence>
<dbReference type="InterPro" id="IPR007330">
    <property type="entry name" value="MIT_dom"/>
</dbReference>
<dbReference type="KEGG" id="smo:SELMODRAFT_426754"/>
<dbReference type="OMA" id="IEWTNEF"/>
<dbReference type="InterPro" id="IPR045253">
    <property type="entry name" value="VPS4_MIT"/>
</dbReference>